<dbReference type="AlphaFoldDB" id="A0A1F6YA36"/>
<evidence type="ECO:0000313" key="2">
    <source>
        <dbReference type="Proteomes" id="UP000176826"/>
    </source>
</evidence>
<organism evidence="1 2">
    <name type="scientific">Candidatus Nomurabacteria bacterium RIFCSPLOWO2_12_FULL_41_10</name>
    <dbReference type="NCBI Taxonomy" id="1801795"/>
    <lineage>
        <taxon>Bacteria</taxon>
        <taxon>Candidatus Nomuraibacteriota</taxon>
    </lineage>
</organism>
<accession>A0A1F6YA36</accession>
<gene>
    <name evidence="1" type="ORF">A3F97_00420</name>
</gene>
<reference evidence="1 2" key="1">
    <citation type="journal article" date="2016" name="Nat. Commun.">
        <title>Thousands of microbial genomes shed light on interconnected biogeochemical processes in an aquifer system.</title>
        <authorList>
            <person name="Anantharaman K."/>
            <person name="Brown C.T."/>
            <person name="Hug L.A."/>
            <person name="Sharon I."/>
            <person name="Castelle C.J."/>
            <person name="Probst A.J."/>
            <person name="Thomas B.C."/>
            <person name="Singh A."/>
            <person name="Wilkins M.J."/>
            <person name="Karaoz U."/>
            <person name="Brodie E.L."/>
            <person name="Williams K.H."/>
            <person name="Hubbard S.S."/>
            <person name="Banfield J.F."/>
        </authorList>
    </citation>
    <scope>NUCLEOTIDE SEQUENCE [LARGE SCALE GENOMIC DNA]</scope>
</reference>
<dbReference type="EMBL" id="MFVT01000028">
    <property type="protein sequence ID" value="OGJ03209.1"/>
    <property type="molecule type" value="Genomic_DNA"/>
</dbReference>
<sequence>MNFGIKQPIKVKRILDKEPGKDGFSVELENGEIVNISLTQWNSEDYKTKNIEETLFSTTKGYIISFSKQQTAVISCF</sequence>
<protein>
    <submittedName>
        <fullName evidence="1">Uncharacterized protein</fullName>
    </submittedName>
</protein>
<comment type="caution">
    <text evidence="1">The sequence shown here is derived from an EMBL/GenBank/DDBJ whole genome shotgun (WGS) entry which is preliminary data.</text>
</comment>
<evidence type="ECO:0000313" key="1">
    <source>
        <dbReference type="EMBL" id="OGJ03209.1"/>
    </source>
</evidence>
<dbReference type="Proteomes" id="UP000176826">
    <property type="component" value="Unassembled WGS sequence"/>
</dbReference>
<proteinExistence type="predicted"/>
<name>A0A1F6YA36_9BACT</name>